<evidence type="ECO:0000256" key="7">
    <source>
        <dbReference type="ARBA" id="ARBA00022964"/>
    </source>
</evidence>
<dbReference type="EMBL" id="KC584069">
    <property type="protein sequence ID" value="AGT02797.1"/>
    <property type="molecule type" value="Genomic_DNA"/>
</dbReference>
<keyword evidence="5" id="KW-0028">Amino-acid biosynthesis</keyword>
<dbReference type="PANTHER" id="PTHR23418">
    <property type="entry name" value="ACIREDUCTONE DIOXYGENASE"/>
    <property type="match status" value="1"/>
</dbReference>
<comment type="catalytic activity">
    <reaction evidence="1">
        <text>1,2-dihydroxy-5-(methylsulfanyl)pent-1-en-3-one + O2 = 4-methylsulfanyl-2-oxobutanoate + formate + 2 H(+)</text>
        <dbReference type="Rhea" id="RHEA:24504"/>
        <dbReference type="ChEBI" id="CHEBI:15378"/>
        <dbReference type="ChEBI" id="CHEBI:15379"/>
        <dbReference type="ChEBI" id="CHEBI:15740"/>
        <dbReference type="ChEBI" id="CHEBI:16723"/>
        <dbReference type="ChEBI" id="CHEBI:49252"/>
        <dbReference type="EC" id="1.13.11.54"/>
    </reaction>
</comment>
<keyword evidence="8 13" id="KW-0560">Oxidoreductase</keyword>
<dbReference type="Pfam" id="PF03079">
    <property type="entry name" value="ARD"/>
    <property type="match status" value="1"/>
</dbReference>
<dbReference type="InterPro" id="IPR004313">
    <property type="entry name" value="ARD"/>
</dbReference>
<dbReference type="EC" id="1.13.11.54" evidence="12"/>
<dbReference type="InterPro" id="IPR011051">
    <property type="entry name" value="RmlC_Cupin_sf"/>
</dbReference>
<dbReference type="GO" id="GO:0019509">
    <property type="term" value="P:L-methionine salvage from methylthioadenosine"/>
    <property type="evidence" value="ECO:0007669"/>
    <property type="project" value="InterPro"/>
</dbReference>
<keyword evidence="4" id="KW-0533">Nickel</keyword>
<proteinExistence type="inferred from homology"/>
<keyword evidence="6" id="KW-0479">Metal-binding</keyword>
<keyword evidence="10" id="KW-0486">Methionine biosynthesis</keyword>
<dbReference type="AlphaFoldDB" id="U5KLG4"/>
<evidence type="ECO:0000256" key="6">
    <source>
        <dbReference type="ARBA" id="ARBA00022723"/>
    </source>
</evidence>
<dbReference type="CDD" id="cd02232">
    <property type="entry name" value="cupin_ARD"/>
    <property type="match status" value="1"/>
</dbReference>
<evidence type="ECO:0000256" key="5">
    <source>
        <dbReference type="ARBA" id="ARBA00022605"/>
    </source>
</evidence>
<protein>
    <recommendedName>
        <fullName evidence="12">acireductone dioxygenase (Fe(2+)-requiring)</fullName>
        <ecNumber evidence="12">1.13.11.54</ecNumber>
    </recommendedName>
</protein>
<comment type="cofactor">
    <cofactor evidence="2">
        <name>Fe(2+)</name>
        <dbReference type="ChEBI" id="CHEBI:29033"/>
    </cofactor>
</comment>
<evidence type="ECO:0000256" key="1">
    <source>
        <dbReference type="ARBA" id="ARBA00000428"/>
    </source>
</evidence>
<keyword evidence="11" id="KW-0539">Nucleus</keyword>
<accession>U5KLG4</accession>
<evidence type="ECO:0000256" key="12">
    <source>
        <dbReference type="ARBA" id="ARBA00039005"/>
    </source>
</evidence>
<dbReference type="GO" id="GO:0010309">
    <property type="term" value="F:acireductone dioxygenase [iron(II)-requiring] activity"/>
    <property type="evidence" value="ECO:0007669"/>
    <property type="project" value="UniProtKB-EC"/>
</dbReference>
<dbReference type="Gene3D" id="2.60.120.10">
    <property type="entry name" value="Jelly Rolls"/>
    <property type="match status" value="1"/>
</dbReference>
<dbReference type="InterPro" id="IPR027496">
    <property type="entry name" value="ARD_euk"/>
</dbReference>
<evidence type="ECO:0000256" key="3">
    <source>
        <dbReference type="ARBA" id="ARBA00022490"/>
    </source>
</evidence>
<dbReference type="PANTHER" id="PTHR23418:SF0">
    <property type="entry name" value="ACIREDUCTONE DIOXYGENASE"/>
    <property type="match status" value="1"/>
</dbReference>
<name>U5KLG4_9TRYP</name>
<evidence type="ECO:0000256" key="9">
    <source>
        <dbReference type="ARBA" id="ARBA00023004"/>
    </source>
</evidence>
<keyword evidence="3" id="KW-0963">Cytoplasm</keyword>
<keyword evidence="9" id="KW-0408">Iron</keyword>
<dbReference type="HAMAP" id="MF_03154">
    <property type="entry name" value="Salvage_MtnD_euk"/>
    <property type="match status" value="1"/>
</dbReference>
<feature type="non-terminal residue" evidence="13">
    <location>
        <position position="211"/>
    </location>
</feature>
<dbReference type="SUPFAM" id="SSF51182">
    <property type="entry name" value="RmlC-like cupins"/>
    <property type="match status" value="1"/>
</dbReference>
<evidence type="ECO:0000256" key="8">
    <source>
        <dbReference type="ARBA" id="ARBA00023002"/>
    </source>
</evidence>
<sequence length="211" mass="24598">MTACWYIPETLADPRDDYKEGSTPSSYEALAALGVFYKKYKKEEISDDVDQFITPFLKHIHYQHYDVITISIKEMGEEKFHALAEKHFEEHLHKDDEVRLILDGEGFFDIRDYLHKENKWIRVYVTAGDAIVVPKGIYHRFITNQKKYIKTVRLFQTNPKWEAINVKEGDSTEERKNYIQSITAPLSTLCGPADLSSIHKDNNNNNNINII</sequence>
<keyword evidence="7 13" id="KW-0223">Dioxygenase</keyword>
<evidence type="ECO:0000313" key="13">
    <source>
        <dbReference type="EMBL" id="AGT02797.1"/>
    </source>
</evidence>
<dbReference type="InterPro" id="IPR014710">
    <property type="entry name" value="RmlC-like_jellyroll"/>
</dbReference>
<evidence type="ECO:0000256" key="4">
    <source>
        <dbReference type="ARBA" id="ARBA00022596"/>
    </source>
</evidence>
<organism evidence="13">
    <name type="scientific">Angomonas desouzai</name>
    <dbReference type="NCBI Taxonomy" id="59800"/>
    <lineage>
        <taxon>Eukaryota</taxon>
        <taxon>Discoba</taxon>
        <taxon>Euglenozoa</taxon>
        <taxon>Kinetoplastea</taxon>
        <taxon>Metakinetoplastina</taxon>
        <taxon>Trypanosomatida</taxon>
        <taxon>Trypanosomatidae</taxon>
        <taxon>Strigomonadinae</taxon>
        <taxon>Angomonas</taxon>
    </lineage>
</organism>
<evidence type="ECO:0000256" key="11">
    <source>
        <dbReference type="ARBA" id="ARBA00023242"/>
    </source>
</evidence>
<evidence type="ECO:0000256" key="2">
    <source>
        <dbReference type="ARBA" id="ARBA00001954"/>
    </source>
</evidence>
<evidence type="ECO:0000256" key="10">
    <source>
        <dbReference type="ARBA" id="ARBA00023167"/>
    </source>
</evidence>
<dbReference type="GO" id="GO:0046872">
    <property type="term" value="F:metal ion binding"/>
    <property type="evidence" value="ECO:0007669"/>
    <property type="project" value="UniProtKB-KW"/>
</dbReference>
<reference evidence="13" key="1">
    <citation type="submission" date="2013-02" db="EMBL/GenBank/DDBJ databases">
        <title>Genomic Cooperation Between Trypanosomatids and Their Bacterial Endosymbionts in the Synthesis of Essential Amino Acids Heavily Influenced by Multiple Lateral Gene Transfer Events.</title>
        <authorList>
            <person name="Alves J.M.P."/>
            <person name="Klein C."/>
            <person name="Maia da Silva F."/>
            <person name="Costa Martins A.G."/>
            <person name="Serrano M.G."/>
            <person name="Buck G.A."/>
            <person name="Vasconcelos A.T.R."/>
            <person name="France-Sagot M."/>
            <person name="Teixeira M.M.G."/>
            <person name="Motta M.C.M."/>
            <person name="Camargo E.P."/>
        </authorList>
    </citation>
    <scope>NUCLEOTIDE SEQUENCE</scope>
</reference>